<keyword evidence="2" id="KW-1185">Reference proteome</keyword>
<dbReference type="InterPro" id="IPR015915">
    <property type="entry name" value="Kelch-typ_b-propeller"/>
</dbReference>
<gene>
    <name evidence="1" type="ORF">ERUC_LOCUS11688</name>
</gene>
<sequence length="136" mass="15430">MCVTRIMAKGKECEIHRVDEWSSRKRIASFSLYEVRSQLGLREDRVYAVLHGLSGAGYRFYILQRKLNGGNRLVVVSSLPPLDSSSSCVSVGSKLYVFNELNVLSRDCRSHKYQSIPRKPLNMMDKVANVIDGKFT</sequence>
<proteinExistence type="predicted"/>
<protein>
    <submittedName>
        <fullName evidence="1">Uncharacterized protein</fullName>
    </submittedName>
</protein>
<organism evidence="1 2">
    <name type="scientific">Eruca vesicaria subsp. sativa</name>
    <name type="common">Garden rocket</name>
    <name type="synonym">Eruca sativa</name>
    <dbReference type="NCBI Taxonomy" id="29727"/>
    <lineage>
        <taxon>Eukaryota</taxon>
        <taxon>Viridiplantae</taxon>
        <taxon>Streptophyta</taxon>
        <taxon>Embryophyta</taxon>
        <taxon>Tracheophyta</taxon>
        <taxon>Spermatophyta</taxon>
        <taxon>Magnoliopsida</taxon>
        <taxon>eudicotyledons</taxon>
        <taxon>Gunneridae</taxon>
        <taxon>Pentapetalae</taxon>
        <taxon>rosids</taxon>
        <taxon>malvids</taxon>
        <taxon>Brassicales</taxon>
        <taxon>Brassicaceae</taxon>
        <taxon>Brassiceae</taxon>
        <taxon>Eruca</taxon>
    </lineage>
</organism>
<dbReference type="AlphaFoldDB" id="A0ABC8JIS9"/>
<evidence type="ECO:0000313" key="2">
    <source>
        <dbReference type="Proteomes" id="UP001642260"/>
    </source>
</evidence>
<accession>A0ABC8JIS9</accession>
<dbReference type="EMBL" id="CAKOAT010110933">
    <property type="protein sequence ID" value="CAH8329737.1"/>
    <property type="molecule type" value="Genomic_DNA"/>
</dbReference>
<dbReference type="SUPFAM" id="SSF117281">
    <property type="entry name" value="Kelch motif"/>
    <property type="match status" value="1"/>
</dbReference>
<dbReference type="Proteomes" id="UP001642260">
    <property type="component" value="Unassembled WGS sequence"/>
</dbReference>
<name>A0ABC8JIS9_ERUVS</name>
<reference evidence="1 2" key="1">
    <citation type="submission" date="2022-03" db="EMBL/GenBank/DDBJ databases">
        <authorList>
            <person name="Macdonald S."/>
            <person name="Ahmed S."/>
            <person name="Newling K."/>
        </authorList>
    </citation>
    <scope>NUCLEOTIDE SEQUENCE [LARGE SCALE GENOMIC DNA]</scope>
</reference>
<evidence type="ECO:0000313" key="1">
    <source>
        <dbReference type="EMBL" id="CAH8329737.1"/>
    </source>
</evidence>
<comment type="caution">
    <text evidence="1">The sequence shown here is derived from an EMBL/GenBank/DDBJ whole genome shotgun (WGS) entry which is preliminary data.</text>
</comment>